<evidence type="ECO:0000313" key="1">
    <source>
        <dbReference type="EMBL" id="OCA70044.1"/>
    </source>
</evidence>
<sequence length="191" mass="22729">MKTYEKIFEFLTDPTKETFLKCREVVINDPGYDPYSQDTENMQDLLNSGKFEDVIQYVNINILLSPSAHIYKYFAYKELGNEKARNVEMMIVQTLFECLEKTGDGTRKSPYIVTRISDERDLIRHHFNKQDVSQWLIRDEDKIIDVLKLDDGTEVCFDIKTLYHRLAFSFNKRKKENGTEEKAQTKKWWNF</sequence>
<reference evidence="2" key="1">
    <citation type="submission" date="2016-07" db="EMBL/GenBank/DDBJ databases">
        <authorList>
            <person name="Florea S."/>
            <person name="Webb J.S."/>
            <person name="Jaromczyk J."/>
            <person name="Schardl C.L."/>
        </authorList>
    </citation>
    <scope>NUCLEOTIDE SEQUENCE [LARGE SCALE GENOMIC DNA]</scope>
    <source>
        <strain evidence="2">CC-VM-7</strain>
    </source>
</reference>
<evidence type="ECO:0008006" key="3">
    <source>
        <dbReference type="Google" id="ProtNLM"/>
    </source>
</evidence>
<dbReference type="OrthoDB" id="1067887at2"/>
<protein>
    <recommendedName>
        <fullName evidence="3">DUF4919 domain-containing protein</fullName>
    </recommendedName>
</protein>
<organism evidence="1 2">
    <name type="scientific">Chryseobacterium arthrosphaerae</name>
    <dbReference type="NCBI Taxonomy" id="651561"/>
    <lineage>
        <taxon>Bacteria</taxon>
        <taxon>Pseudomonadati</taxon>
        <taxon>Bacteroidota</taxon>
        <taxon>Flavobacteriia</taxon>
        <taxon>Flavobacteriales</taxon>
        <taxon>Weeksellaceae</taxon>
        <taxon>Chryseobacterium group</taxon>
        <taxon>Chryseobacterium</taxon>
    </lineage>
</organism>
<comment type="caution">
    <text evidence="1">The sequence shown here is derived from an EMBL/GenBank/DDBJ whole genome shotgun (WGS) entry which is preliminary data.</text>
</comment>
<gene>
    <name evidence="1" type="ORF">BBI00_19490</name>
</gene>
<evidence type="ECO:0000313" key="2">
    <source>
        <dbReference type="Proteomes" id="UP000093432"/>
    </source>
</evidence>
<dbReference type="AlphaFoldDB" id="A0A1B8ZEQ1"/>
<dbReference type="Proteomes" id="UP000093432">
    <property type="component" value="Unassembled WGS sequence"/>
</dbReference>
<dbReference type="GeneID" id="78304682"/>
<accession>A0A1B8ZEQ1</accession>
<dbReference type="RefSeq" id="WP_065400540.1">
    <property type="nucleotide sequence ID" value="NZ_CP033811.1"/>
</dbReference>
<dbReference type="EMBL" id="MAYG01000023">
    <property type="protein sequence ID" value="OCA70044.1"/>
    <property type="molecule type" value="Genomic_DNA"/>
</dbReference>
<name>A0A1B8ZEQ1_9FLAO</name>
<dbReference type="STRING" id="651561.BBI00_19490"/>
<proteinExistence type="predicted"/>
<dbReference type="KEGG" id="carh:EGY05_01490"/>